<proteinExistence type="predicted"/>
<dbReference type="Pfam" id="PF13855">
    <property type="entry name" value="LRR_8"/>
    <property type="match status" value="1"/>
</dbReference>
<evidence type="ECO:0000313" key="4">
    <source>
        <dbReference type="EMBL" id="KKZ13865.1"/>
    </source>
</evidence>
<comment type="caution">
    <text evidence="4">The sequence shown here is derived from an EMBL/GenBank/DDBJ whole genome shotgun (WGS) entry which is preliminary data.</text>
</comment>
<dbReference type="SUPFAM" id="SSF52058">
    <property type="entry name" value="L domain-like"/>
    <property type="match status" value="1"/>
</dbReference>
<evidence type="ECO:0008006" key="6">
    <source>
        <dbReference type="Google" id="ProtNLM"/>
    </source>
</evidence>
<evidence type="ECO:0000256" key="3">
    <source>
        <dbReference type="ARBA" id="ARBA00022737"/>
    </source>
</evidence>
<dbReference type="InterPro" id="IPR050328">
    <property type="entry name" value="Dev_Immune_Receptor"/>
</dbReference>
<keyword evidence="2" id="KW-0732">Signal</keyword>
<protein>
    <recommendedName>
        <fullName evidence="6">Calx-beta domain-containing protein</fullName>
    </recommendedName>
</protein>
<dbReference type="InterPro" id="IPR003591">
    <property type="entry name" value="Leu-rich_rpt_typical-subtyp"/>
</dbReference>
<dbReference type="Proteomes" id="UP000035054">
    <property type="component" value="Unassembled WGS sequence"/>
</dbReference>
<dbReference type="AlphaFoldDB" id="A0A6N3XAV6"/>
<dbReference type="EMBL" id="JXUO01000205">
    <property type="protein sequence ID" value="KKZ13865.1"/>
    <property type="molecule type" value="Genomic_DNA"/>
</dbReference>
<sequence>KLTAKPEADVTVTVGGMGKGVSIDTNSRMQGKQTSLSFTTTDWNIAQVVVVSAAADENASFETVTLSHTATGRVYGSVSRDLTVTVIDDDNICGRFNGLSLDGTVCNLSSQGIESLGSDDFVGLSNLEQLDLRNNNLSSLPADVFTGLSNLQEIYLSGNDLTCLPVIPPSVKKIDVDLLRCYSLELSPSAVTLVEGGASTYTVKLASEPSAAVTVTVSGMESDVSVDTDGGMQAEQTSLTFTTTDWNAAQPVTVTAAEDDNNSSEAVTLTHTATSSGNTYSVSQELVVTVIDNETPGLVLALGAVTVAEASSATYTVRLAKEPTDGVTVTVSGMENSVSVDADGGMQGEQTTLSFTTSNWQAEQTVT</sequence>
<keyword evidence="1" id="KW-0433">Leucine-rich repeat</keyword>
<evidence type="ECO:0000313" key="5">
    <source>
        <dbReference type="Proteomes" id="UP000035054"/>
    </source>
</evidence>
<keyword evidence="3" id="KW-0677">Repeat</keyword>
<evidence type="ECO:0000256" key="2">
    <source>
        <dbReference type="ARBA" id="ARBA00022729"/>
    </source>
</evidence>
<evidence type="ECO:0000256" key="1">
    <source>
        <dbReference type="ARBA" id="ARBA00022614"/>
    </source>
</evidence>
<dbReference type="SMART" id="SM00369">
    <property type="entry name" value="LRR_TYP"/>
    <property type="match status" value="2"/>
</dbReference>
<feature type="non-terminal residue" evidence="4">
    <location>
        <position position="367"/>
    </location>
</feature>
<organism evidence="4 5">
    <name type="scientific">Candidatus Synechococcus spongiarum 142</name>
    <dbReference type="NCBI Taxonomy" id="1608213"/>
    <lineage>
        <taxon>Bacteria</taxon>
        <taxon>Bacillati</taxon>
        <taxon>Cyanobacteriota</taxon>
        <taxon>Cyanophyceae</taxon>
        <taxon>Synechococcales</taxon>
        <taxon>Synechococcaceae</taxon>
        <taxon>Synechococcus</taxon>
    </lineage>
</organism>
<dbReference type="InterPro" id="IPR032675">
    <property type="entry name" value="LRR_dom_sf"/>
</dbReference>
<gene>
    <name evidence="4" type="ORF">TH68_06090</name>
</gene>
<dbReference type="PROSITE" id="PS51450">
    <property type="entry name" value="LRR"/>
    <property type="match status" value="2"/>
</dbReference>
<name>A0A6N3XAV6_9SYNE</name>
<dbReference type="Gene3D" id="3.80.10.10">
    <property type="entry name" value="Ribonuclease Inhibitor"/>
    <property type="match status" value="1"/>
</dbReference>
<reference evidence="4 5" key="1">
    <citation type="submission" date="2015-01" db="EMBL/GenBank/DDBJ databases">
        <title>Lifestyle Evolution in Cyanobacterial Symbionts of Sponges.</title>
        <authorList>
            <person name="Burgsdorf I."/>
            <person name="Slaby B.M."/>
            <person name="Handley K.M."/>
            <person name="Haber M."/>
            <person name="Blom J."/>
            <person name="Marshall C.W."/>
            <person name="Gilbert J.A."/>
            <person name="Hentschel U."/>
            <person name="Steindler L."/>
        </authorList>
    </citation>
    <scope>NUCLEOTIDE SEQUENCE [LARGE SCALE GENOMIC DNA]</scope>
    <source>
        <strain evidence="4">142</strain>
    </source>
</reference>
<dbReference type="InterPro" id="IPR001611">
    <property type="entry name" value="Leu-rich_rpt"/>
</dbReference>
<accession>A0A6N3XAV6</accession>
<dbReference type="PANTHER" id="PTHR24373">
    <property type="entry name" value="SLIT RELATED LEUCINE-RICH REPEAT NEURONAL PROTEIN"/>
    <property type="match status" value="1"/>
</dbReference>
<feature type="non-terminal residue" evidence="4">
    <location>
        <position position="1"/>
    </location>
</feature>
<dbReference type="PANTHER" id="PTHR24373:SF275">
    <property type="entry name" value="TIR DOMAIN-CONTAINING PROTEIN"/>
    <property type="match status" value="1"/>
</dbReference>